<dbReference type="SUPFAM" id="SSF52540">
    <property type="entry name" value="P-loop containing nucleoside triphosphate hydrolases"/>
    <property type="match status" value="1"/>
</dbReference>
<reference evidence="3 4" key="1">
    <citation type="submission" date="2024-03" db="EMBL/GenBank/DDBJ databases">
        <title>Actinomycetospora sp. OC33-EN06, a novel actinomycete isolated from wild orchid (Aerides multiflora).</title>
        <authorList>
            <person name="Suriyachadkun C."/>
        </authorList>
    </citation>
    <scope>NUCLEOTIDE SEQUENCE [LARGE SCALE GENOMIC DNA]</scope>
    <source>
        <strain evidence="3 4">OC33-EN06</strain>
    </source>
</reference>
<evidence type="ECO:0000259" key="2">
    <source>
        <dbReference type="PROSITE" id="PS50837"/>
    </source>
</evidence>
<gene>
    <name evidence="3" type="ORF">WCD41_24835</name>
</gene>
<evidence type="ECO:0000313" key="3">
    <source>
        <dbReference type="EMBL" id="MEJ2889712.1"/>
    </source>
</evidence>
<name>A0ABU8NBD3_9PSEU</name>
<dbReference type="Pfam" id="PF05729">
    <property type="entry name" value="NACHT"/>
    <property type="match status" value="1"/>
</dbReference>
<dbReference type="InterPro" id="IPR007111">
    <property type="entry name" value="NACHT_NTPase"/>
</dbReference>
<dbReference type="RefSeq" id="WP_337717557.1">
    <property type="nucleotide sequence ID" value="NZ_JBBEGL010000008.1"/>
</dbReference>
<dbReference type="InterPro" id="IPR027417">
    <property type="entry name" value="P-loop_NTPase"/>
</dbReference>
<keyword evidence="1" id="KW-0472">Membrane</keyword>
<dbReference type="PROSITE" id="PS50837">
    <property type="entry name" value="NACHT"/>
    <property type="match status" value="1"/>
</dbReference>
<evidence type="ECO:0000256" key="1">
    <source>
        <dbReference type="SAM" id="Phobius"/>
    </source>
</evidence>
<sequence>MILLVDRFRMARIVAWVLVAAALLTPALILPYLAWRDRELTEAFNGYVGWANILAFTAGAVGIIILVADRIASLRAPTEEQLERGVDSIAHVAARQDQELLAQLLRTDIPEIRSANFRFMSREKRSKKEKRARRKENSFSDIESYFTSQTSRRLVILGAAGSGKTILALTLSTRLLERLRASGGVIGSVKTPVPIFVSAESWSLATNDLDEWFAEQVAQRFRLANKFAQRVVESRRVFPVIDGLDEMDDQKDLSNPRAQAAIDRINTYIALTPGSHVVIASRPIAGKLDLTSRQIRNADVVSIESITPAGSSST</sequence>
<comment type="caution">
    <text evidence="3">The sequence shown here is derived from an EMBL/GenBank/DDBJ whole genome shotgun (WGS) entry which is preliminary data.</text>
</comment>
<dbReference type="Gene3D" id="3.40.50.300">
    <property type="entry name" value="P-loop containing nucleotide triphosphate hydrolases"/>
    <property type="match status" value="1"/>
</dbReference>
<feature type="transmembrane region" description="Helical" evidence="1">
    <location>
        <begin position="47"/>
        <end position="68"/>
    </location>
</feature>
<proteinExistence type="predicted"/>
<dbReference type="EMBL" id="JBBEGL010000008">
    <property type="protein sequence ID" value="MEJ2889712.1"/>
    <property type="molecule type" value="Genomic_DNA"/>
</dbReference>
<keyword evidence="1" id="KW-0812">Transmembrane</keyword>
<dbReference type="Proteomes" id="UP001370100">
    <property type="component" value="Unassembled WGS sequence"/>
</dbReference>
<feature type="domain" description="NACHT" evidence="2">
    <location>
        <begin position="152"/>
        <end position="283"/>
    </location>
</feature>
<feature type="transmembrane region" description="Helical" evidence="1">
    <location>
        <begin position="12"/>
        <end position="35"/>
    </location>
</feature>
<evidence type="ECO:0000313" key="4">
    <source>
        <dbReference type="Proteomes" id="UP001370100"/>
    </source>
</evidence>
<accession>A0ABU8NBD3</accession>
<keyword evidence="1" id="KW-1133">Transmembrane helix</keyword>
<organism evidence="3 4">
    <name type="scientific">Actinomycetospora aeridis</name>
    <dbReference type="NCBI Taxonomy" id="3129231"/>
    <lineage>
        <taxon>Bacteria</taxon>
        <taxon>Bacillati</taxon>
        <taxon>Actinomycetota</taxon>
        <taxon>Actinomycetes</taxon>
        <taxon>Pseudonocardiales</taxon>
        <taxon>Pseudonocardiaceae</taxon>
        <taxon>Actinomycetospora</taxon>
    </lineage>
</organism>
<protein>
    <submittedName>
        <fullName evidence="3">NACHT domain-containing protein</fullName>
    </submittedName>
</protein>
<keyword evidence="4" id="KW-1185">Reference proteome</keyword>